<proteinExistence type="predicted"/>
<protein>
    <submittedName>
        <fullName evidence="1">U32 family peptidase</fullName>
    </submittedName>
</protein>
<dbReference type="InterPro" id="IPR001539">
    <property type="entry name" value="Peptidase_U32"/>
</dbReference>
<dbReference type="PANTHER" id="PTHR30217">
    <property type="entry name" value="PEPTIDASE U32 FAMILY"/>
    <property type="match status" value="1"/>
</dbReference>
<evidence type="ECO:0000313" key="1">
    <source>
        <dbReference type="EMBL" id="MBC2888934.1"/>
    </source>
</evidence>
<evidence type="ECO:0000313" key="2">
    <source>
        <dbReference type="Proteomes" id="UP000587396"/>
    </source>
</evidence>
<dbReference type="EMBL" id="JACMSE010000003">
    <property type="protein sequence ID" value="MBC2888934.1"/>
    <property type="molecule type" value="Genomic_DNA"/>
</dbReference>
<name>A0A842JBS6_9ACTN</name>
<gene>
    <name evidence="1" type="ORF">H7313_06170</name>
</gene>
<reference evidence="1 2" key="1">
    <citation type="submission" date="2020-08" db="EMBL/GenBank/DDBJ databases">
        <authorList>
            <person name="Liu C."/>
            <person name="Sun Q."/>
        </authorList>
    </citation>
    <scope>NUCLEOTIDE SEQUENCE [LARGE SCALE GENOMIC DNA]</scope>
    <source>
        <strain evidence="1 2">N22</strain>
    </source>
</reference>
<organism evidence="1 2">
    <name type="scientific">Gordonibacter massiliensis</name>
    <name type="common">ex Traore et al. 2017</name>
    <dbReference type="NCBI Taxonomy" id="1841863"/>
    <lineage>
        <taxon>Bacteria</taxon>
        <taxon>Bacillati</taxon>
        <taxon>Actinomycetota</taxon>
        <taxon>Coriobacteriia</taxon>
        <taxon>Eggerthellales</taxon>
        <taxon>Eggerthellaceae</taxon>
        <taxon>Gordonibacter</taxon>
    </lineage>
</organism>
<accession>A0A842JBS6</accession>
<keyword evidence="2" id="KW-1185">Reference proteome</keyword>
<sequence>MNPLVPVNDRAYLERYVAAGGEEFYVGFHDPAWHERFGDEADLNRMTGFQRQANPYCFEDVLSIVDEVRELGKRVYVTFNASAYSQERLDFLFGYFERLHAAGATGAIVSVPEAVEPAADSGLEVVASTMCGVYNADIARFYRDLGCGRVIVPRDVGLSEIEAMAEAVPDVELEVFLMRNGCVFADGFCLGRHFQGRNALCWDVRHADREFYTVGRGSGLSRAARENNEAYGRFHLTACGLCAVYRLERAGVSAAKIVGRSDDPACVLRDIEAVVRNVEIANGCADEQEFLARMSVPPERARDCGDSLSCYYPEVRFPRTARREHLVRAG</sequence>
<dbReference type="PANTHER" id="PTHR30217:SF10">
    <property type="entry name" value="23S RRNA 5-HYDROXYCYTIDINE C2501 SYNTHASE"/>
    <property type="match status" value="1"/>
</dbReference>
<dbReference type="InterPro" id="IPR051454">
    <property type="entry name" value="RNA/ubiquinone_mod_enzymes"/>
</dbReference>
<dbReference type="AlphaFoldDB" id="A0A842JBS6"/>
<dbReference type="Proteomes" id="UP000587396">
    <property type="component" value="Unassembled WGS sequence"/>
</dbReference>
<comment type="caution">
    <text evidence="1">The sequence shown here is derived from an EMBL/GenBank/DDBJ whole genome shotgun (WGS) entry which is preliminary data.</text>
</comment>
<dbReference type="RefSeq" id="WP_185904846.1">
    <property type="nucleotide sequence ID" value="NZ_JACMSE010000003.1"/>
</dbReference>
<dbReference type="Pfam" id="PF01136">
    <property type="entry name" value="Peptidase_U32"/>
    <property type="match status" value="1"/>
</dbReference>